<organism evidence="3 4">
    <name type="scientific">Bacillus rhizoplanae</name>
    <dbReference type="NCBI Taxonomy" id="2880966"/>
    <lineage>
        <taxon>Bacteria</taxon>
        <taxon>Bacillati</taxon>
        <taxon>Bacillota</taxon>
        <taxon>Bacilli</taxon>
        <taxon>Bacillales</taxon>
        <taxon>Bacillaceae</taxon>
        <taxon>Bacillus</taxon>
    </lineage>
</organism>
<gene>
    <name evidence="3" type="ORF">BACCIP111899_01988</name>
</gene>
<evidence type="ECO:0000313" key="4">
    <source>
        <dbReference type="Proteomes" id="UP000789423"/>
    </source>
</evidence>
<dbReference type="EMBL" id="CAKJTI010000007">
    <property type="protein sequence ID" value="CAG9612810.1"/>
    <property type="molecule type" value="Genomic_DNA"/>
</dbReference>
<evidence type="ECO:0000313" key="3">
    <source>
        <dbReference type="EMBL" id="CAG9612810.1"/>
    </source>
</evidence>
<comment type="caution">
    <text evidence="3">The sequence shown here is derived from an EMBL/GenBank/DDBJ whole genome shotgun (WGS) entry which is preliminary data.</text>
</comment>
<keyword evidence="2" id="KW-0812">Transmembrane</keyword>
<dbReference type="RefSeq" id="WP_230574924.1">
    <property type="nucleotide sequence ID" value="NZ_CAKJTI010000007.1"/>
</dbReference>
<accession>A0ABM8YAX8</accession>
<keyword evidence="4" id="KW-1185">Reference proteome</keyword>
<evidence type="ECO:0000256" key="2">
    <source>
        <dbReference type="SAM" id="Phobius"/>
    </source>
</evidence>
<protein>
    <submittedName>
        <fullName evidence="3">Uncharacterized protein</fullName>
    </submittedName>
</protein>
<name>A0ABM8YAX8_9BACI</name>
<keyword evidence="2" id="KW-1133">Transmembrane helix</keyword>
<feature type="transmembrane region" description="Helical" evidence="2">
    <location>
        <begin position="12"/>
        <end position="31"/>
    </location>
</feature>
<evidence type="ECO:0000256" key="1">
    <source>
        <dbReference type="SAM" id="Coils"/>
    </source>
</evidence>
<proteinExistence type="predicted"/>
<keyword evidence="1" id="KW-0175">Coiled coil</keyword>
<feature type="coiled-coil region" evidence="1">
    <location>
        <begin position="63"/>
        <end position="111"/>
    </location>
</feature>
<dbReference type="Proteomes" id="UP000789423">
    <property type="component" value="Unassembled WGS sequence"/>
</dbReference>
<sequence length="247" mass="27875">MKRGQIGVSHLVYIIIIFVIVLSFFLVIAFGGTDNAGTMMGTASTVSSLILSVIAIVLSLIDVAGQRESMVDLKETAEKLQESNIIASSIIESLTAKMDELQGMKDQMIKAVNKSEEWRTGLVKEIQGLKQMDDVKKEDLEGLYKKANEGVKSLDFDIWLEKNLVEQSFKDVGSTYSFIKYLREHFQENDQFKSSHFVSMIQRKCLLTHADAIIVFKDLVQNNYISLFMKKGDGESNIRLSNKLFEK</sequence>
<reference evidence="3 4" key="1">
    <citation type="submission" date="2021-10" db="EMBL/GenBank/DDBJ databases">
        <authorList>
            <person name="Criscuolo A."/>
        </authorList>
    </citation>
    <scope>NUCLEOTIDE SEQUENCE [LARGE SCALE GENOMIC DNA]</scope>
    <source>
        <strain evidence="4">CIP 111899</strain>
    </source>
</reference>
<keyword evidence="2" id="KW-0472">Membrane</keyword>
<feature type="transmembrane region" description="Helical" evidence="2">
    <location>
        <begin position="43"/>
        <end position="64"/>
    </location>
</feature>